<dbReference type="InterPro" id="IPR050074">
    <property type="entry name" value="DHO_dehydrogenase"/>
</dbReference>
<evidence type="ECO:0000256" key="1">
    <source>
        <dbReference type="ARBA" id="ARBA00001694"/>
    </source>
</evidence>
<dbReference type="Proteomes" id="UP000189941">
    <property type="component" value="Unassembled WGS sequence"/>
</dbReference>
<feature type="active site" description="Nucleophile" evidence="11">
    <location>
        <position position="130"/>
    </location>
</feature>
<feature type="binding site" evidence="11">
    <location>
        <position position="191"/>
    </location>
    <ligand>
        <name>FMN</name>
        <dbReference type="ChEBI" id="CHEBI:58210"/>
    </ligand>
</feature>
<dbReference type="PROSITE" id="PS00912">
    <property type="entry name" value="DHODEHASE_2"/>
    <property type="match status" value="1"/>
</dbReference>
<dbReference type="NCBIfam" id="NF005574">
    <property type="entry name" value="PRK07259.1"/>
    <property type="match status" value="1"/>
</dbReference>
<dbReference type="RefSeq" id="WP_078755071.1">
    <property type="nucleotide sequence ID" value="NZ_FUWO01000001.1"/>
</dbReference>
<gene>
    <name evidence="11" type="primary">pyrD</name>
    <name evidence="13" type="ORF">SAMN02746011_00202</name>
</gene>
<dbReference type="GO" id="GO:1990663">
    <property type="term" value="F:dihydroorotate dehydrogenase (fumarate) activity"/>
    <property type="evidence" value="ECO:0007669"/>
    <property type="project" value="UniProtKB-EC"/>
</dbReference>
<feature type="binding site" evidence="11">
    <location>
        <position position="217"/>
    </location>
    <ligand>
        <name>FMN</name>
        <dbReference type="ChEBI" id="CHEBI:58210"/>
    </ligand>
</feature>
<dbReference type="NCBIfam" id="TIGR01037">
    <property type="entry name" value="pyrD_sub1_fam"/>
    <property type="match status" value="1"/>
</dbReference>
<dbReference type="GO" id="GO:0005737">
    <property type="term" value="C:cytoplasm"/>
    <property type="evidence" value="ECO:0007669"/>
    <property type="project" value="UniProtKB-SubCell"/>
</dbReference>
<dbReference type="InterPro" id="IPR024920">
    <property type="entry name" value="Dihydroorotate_DH_1"/>
</dbReference>
<dbReference type="InterPro" id="IPR049622">
    <property type="entry name" value="Dihydroorotate_DH_I"/>
</dbReference>
<dbReference type="FunFam" id="3.20.20.70:FF:000027">
    <property type="entry name" value="Dihydropyrimidine dehydrogenase [NADP(+)]"/>
    <property type="match status" value="1"/>
</dbReference>
<feature type="binding site" evidence="11">
    <location>
        <position position="165"/>
    </location>
    <ligand>
        <name>FMN</name>
        <dbReference type="ChEBI" id="CHEBI:58210"/>
    </ligand>
</feature>
<dbReference type="InterPro" id="IPR012135">
    <property type="entry name" value="Dihydroorotate_DH_1_2"/>
</dbReference>
<dbReference type="AlphaFoldDB" id="A0A1T4JMP8"/>
<comment type="catalytic activity">
    <reaction evidence="11">
        <text>(S)-dihydroorotate + A = orotate + AH2</text>
        <dbReference type="Rhea" id="RHEA:18073"/>
        <dbReference type="ChEBI" id="CHEBI:13193"/>
        <dbReference type="ChEBI" id="CHEBI:17499"/>
        <dbReference type="ChEBI" id="CHEBI:30839"/>
        <dbReference type="ChEBI" id="CHEBI:30864"/>
    </reaction>
</comment>
<dbReference type="InterPro" id="IPR013785">
    <property type="entry name" value="Aldolase_TIM"/>
</dbReference>
<dbReference type="PANTHER" id="PTHR48109:SF1">
    <property type="entry name" value="DIHYDROOROTATE DEHYDROGENASE (FUMARATE)"/>
    <property type="match status" value="1"/>
</dbReference>
<keyword evidence="14" id="KW-1185">Reference proteome</keyword>
<feature type="binding site" evidence="11">
    <location>
        <begin position="45"/>
        <end position="46"/>
    </location>
    <ligand>
        <name>FMN</name>
        <dbReference type="ChEBI" id="CHEBI:58210"/>
    </ligand>
</feature>
<evidence type="ECO:0000256" key="8">
    <source>
        <dbReference type="ARBA" id="ARBA00022643"/>
    </source>
</evidence>
<dbReference type="EC" id="1.3.-.-" evidence="11"/>
<comment type="catalytic activity">
    <reaction evidence="1">
        <text>(S)-dihydroorotate + fumarate = orotate + succinate</text>
        <dbReference type="Rhea" id="RHEA:30059"/>
        <dbReference type="ChEBI" id="CHEBI:29806"/>
        <dbReference type="ChEBI" id="CHEBI:30031"/>
        <dbReference type="ChEBI" id="CHEBI:30839"/>
        <dbReference type="ChEBI" id="CHEBI:30864"/>
        <dbReference type="EC" id="1.3.98.1"/>
    </reaction>
</comment>
<evidence type="ECO:0000256" key="2">
    <source>
        <dbReference type="ARBA" id="ARBA00004496"/>
    </source>
</evidence>
<dbReference type="Gene3D" id="3.20.20.70">
    <property type="entry name" value="Aldolase class I"/>
    <property type="match status" value="1"/>
</dbReference>
<evidence type="ECO:0000256" key="10">
    <source>
        <dbReference type="ARBA" id="ARBA00023002"/>
    </source>
</evidence>
<comment type="subunit">
    <text evidence="5">Homodimer.</text>
</comment>
<feature type="binding site" evidence="11">
    <location>
        <begin position="243"/>
        <end position="244"/>
    </location>
    <ligand>
        <name>FMN</name>
        <dbReference type="ChEBI" id="CHEBI:58210"/>
    </ligand>
</feature>
<comment type="pathway">
    <text evidence="3 11">Pyrimidine metabolism; UMP biosynthesis via de novo pathway.</text>
</comment>
<dbReference type="InterPro" id="IPR005720">
    <property type="entry name" value="Dihydroorotate_DH_cat"/>
</dbReference>
<feature type="binding site" evidence="11">
    <location>
        <begin position="192"/>
        <end position="193"/>
    </location>
    <ligand>
        <name>substrate</name>
    </ligand>
</feature>
<proteinExistence type="inferred from homology"/>
<evidence type="ECO:0000256" key="5">
    <source>
        <dbReference type="ARBA" id="ARBA00011738"/>
    </source>
</evidence>
<dbReference type="EMBL" id="FUWO01000001">
    <property type="protein sequence ID" value="SJZ31469.1"/>
    <property type="molecule type" value="Genomic_DNA"/>
</dbReference>
<dbReference type="InterPro" id="IPR033888">
    <property type="entry name" value="DHOD_1B"/>
</dbReference>
<keyword evidence="8 11" id="KW-0288">FMN</keyword>
<feature type="binding site" evidence="11">
    <location>
        <position position="45"/>
    </location>
    <ligand>
        <name>substrate</name>
    </ligand>
</feature>
<feature type="binding site" evidence="11">
    <location>
        <position position="127"/>
    </location>
    <ligand>
        <name>FMN</name>
        <dbReference type="ChEBI" id="CHEBI:58210"/>
    </ligand>
</feature>
<dbReference type="GO" id="GO:0006207">
    <property type="term" value="P:'de novo' pyrimidine nucleobase biosynthetic process"/>
    <property type="evidence" value="ECO:0007669"/>
    <property type="project" value="InterPro"/>
</dbReference>
<evidence type="ECO:0000256" key="11">
    <source>
        <dbReference type="HAMAP-Rule" id="MF_00224"/>
    </source>
</evidence>
<dbReference type="Pfam" id="PF01180">
    <property type="entry name" value="DHO_dh"/>
    <property type="match status" value="1"/>
</dbReference>
<organism evidence="13 14">
    <name type="scientific">Globicatella sulfidifaciens DSM 15739</name>
    <dbReference type="NCBI Taxonomy" id="1121925"/>
    <lineage>
        <taxon>Bacteria</taxon>
        <taxon>Bacillati</taxon>
        <taxon>Bacillota</taxon>
        <taxon>Bacilli</taxon>
        <taxon>Lactobacillales</taxon>
        <taxon>Aerococcaceae</taxon>
        <taxon>Globicatella</taxon>
    </lineage>
</organism>
<dbReference type="CDD" id="cd04740">
    <property type="entry name" value="DHOD_1B_like"/>
    <property type="match status" value="1"/>
</dbReference>
<comment type="cofactor">
    <cofactor evidence="11">
        <name>FMN</name>
        <dbReference type="ChEBI" id="CHEBI:58210"/>
    </cofactor>
    <text evidence="11">Binds 1 FMN per subunit.</text>
</comment>
<evidence type="ECO:0000259" key="12">
    <source>
        <dbReference type="Pfam" id="PF01180"/>
    </source>
</evidence>
<dbReference type="PIRSF" id="PIRSF000164">
    <property type="entry name" value="DHO_oxidase"/>
    <property type="match status" value="1"/>
</dbReference>
<comment type="caution">
    <text evidence="11">Lacks conserved residue(s) required for the propagation of feature annotation.</text>
</comment>
<feature type="binding site" evidence="11">
    <location>
        <position position="127"/>
    </location>
    <ligand>
        <name>substrate</name>
    </ligand>
</feature>
<comment type="subcellular location">
    <subcellularLocation>
        <location evidence="2 11">Cytoplasm</location>
    </subcellularLocation>
</comment>
<keyword evidence="9 11" id="KW-0665">Pyrimidine biosynthesis</keyword>
<dbReference type="InterPro" id="IPR001295">
    <property type="entry name" value="Dihydroorotate_DH_CS"/>
</dbReference>
<evidence type="ECO:0000256" key="6">
    <source>
        <dbReference type="ARBA" id="ARBA00022490"/>
    </source>
</evidence>
<reference evidence="14" key="1">
    <citation type="submission" date="2017-02" db="EMBL/GenBank/DDBJ databases">
        <authorList>
            <person name="Varghese N."/>
            <person name="Submissions S."/>
        </authorList>
    </citation>
    <scope>NUCLEOTIDE SEQUENCE [LARGE SCALE GENOMIC DNA]</scope>
    <source>
        <strain evidence="14">DSM 15739</strain>
    </source>
</reference>
<feature type="binding site" evidence="11">
    <location>
        <begin position="265"/>
        <end position="266"/>
    </location>
    <ligand>
        <name>FMN</name>
        <dbReference type="ChEBI" id="CHEBI:58210"/>
    </ligand>
</feature>
<comment type="function">
    <text evidence="11">Catalyzes the conversion of dihydroorotate to orotate.</text>
</comment>
<keyword evidence="6 11" id="KW-0963">Cytoplasm</keyword>
<feature type="binding site" evidence="11">
    <location>
        <position position="21"/>
    </location>
    <ligand>
        <name>FMN</name>
        <dbReference type="ChEBI" id="CHEBI:58210"/>
    </ligand>
</feature>
<dbReference type="UniPathway" id="UPA00070"/>
<sequence>MNRLQVKLPGIVLKNPVMPASGCFGYGESFAKYYDLGVLGAIVIKSTTLEERLGNPVPQYVHRDDAVLNSVGLKNPGIKTVLSEKLPFLANYDVPVIASVAGSKEEDYVEMCQRISQAENVRAIELNVSCPNIKEGGISFGTDPQVVKQLTQQCKAVTHLPIYVKLTPNVTDIVSIAKAAEEGGADAITMINTITAMAFNLESRQPILGGVTGGLSGTSVKHIALRMIYQVAGAVKIPIIGVGGIKTVDDVLEMYMAGASAVQIGTENYNQPMICPEIISQLPQRMDELGIESLETLIDEVSVARFHHGR</sequence>
<evidence type="ECO:0000256" key="4">
    <source>
        <dbReference type="ARBA" id="ARBA00008008"/>
    </source>
</evidence>
<evidence type="ECO:0000256" key="3">
    <source>
        <dbReference type="ARBA" id="ARBA00004725"/>
    </source>
</evidence>
<dbReference type="STRING" id="1121925.SAMN02746011_00202"/>
<protein>
    <recommendedName>
        <fullName evidence="11">Dihydroorotate dehydrogenase</fullName>
        <shortName evidence="11">DHOD</shortName>
        <shortName evidence="11">DHODase</shortName>
        <shortName evidence="11">DHOdehase</shortName>
        <ecNumber evidence="11">1.3.-.-</ecNumber>
    </recommendedName>
</protein>
<keyword evidence="10 11" id="KW-0560">Oxidoreductase</keyword>
<evidence type="ECO:0000313" key="14">
    <source>
        <dbReference type="Proteomes" id="UP000189941"/>
    </source>
</evidence>
<accession>A0A1T4JMP8</accession>
<dbReference type="GO" id="GO:0044205">
    <property type="term" value="P:'de novo' UMP biosynthetic process"/>
    <property type="evidence" value="ECO:0007669"/>
    <property type="project" value="UniProtKB-UniRule"/>
</dbReference>
<comment type="similarity">
    <text evidence="4 11">Belongs to the dihydroorotate dehydrogenase family. Type 1 subfamily.</text>
</comment>
<evidence type="ECO:0000256" key="9">
    <source>
        <dbReference type="ARBA" id="ARBA00022975"/>
    </source>
</evidence>
<keyword evidence="7 11" id="KW-0285">Flavoprotein</keyword>
<name>A0A1T4JMP8_9LACT</name>
<dbReference type="SUPFAM" id="SSF51395">
    <property type="entry name" value="FMN-linked oxidoreductases"/>
    <property type="match status" value="1"/>
</dbReference>
<dbReference type="HAMAP" id="MF_00224">
    <property type="entry name" value="DHO_dh_type1"/>
    <property type="match status" value="1"/>
</dbReference>
<dbReference type="OrthoDB" id="9794954at2"/>
<evidence type="ECO:0000313" key="13">
    <source>
        <dbReference type="EMBL" id="SJZ31469.1"/>
    </source>
</evidence>
<evidence type="ECO:0000256" key="7">
    <source>
        <dbReference type="ARBA" id="ARBA00022630"/>
    </source>
</evidence>
<dbReference type="PANTHER" id="PTHR48109">
    <property type="entry name" value="DIHYDROOROTATE DEHYDROGENASE (QUINONE), MITOCHONDRIAL-RELATED"/>
    <property type="match status" value="1"/>
</dbReference>
<feature type="binding site" evidence="11">
    <location>
        <begin position="69"/>
        <end position="73"/>
    </location>
    <ligand>
        <name>substrate</name>
    </ligand>
</feature>
<feature type="domain" description="Dihydroorotate dehydrogenase catalytic" evidence="12">
    <location>
        <begin position="4"/>
        <end position="286"/>
    </location>
</feature>